<dbReference type="Proteomes" id="UP000000379">
    <property type="component" value="Chromosome"/>
</dbReference>
<dbReference type="InterPro" id="IPR051698">
    <property type="entry name" value="Transposase_11-like"/>
</dbReference>
<feature type="domain" description="H repeat-associated protein N-terminal" evidence="3">
    <location>
        <begin position="163"/>
        <end position="233"/>
    </location>
</feature>
<dbReference type="Pfam" id="PF13808">
    <property type="entry name" value="DDE_Tnp_1_assoc"/>
    <property type="match status" value="1"/>
</dbReference>
<dbReference type="InterPro" id="IPR032806">
    <property type="entry name" value="YbfD_N"/>
</dbReference>
<feature type="region of interest" description="Disordered" evidence="1">
    <location>
        <begin position="121"/>
        <end position="143"/>
    </location>
</feature>
<reference evidence="4 5" key="2">
    <citation type="journal article" date="2011" name="Stand. Genomic Sci.">
        <title>Complete genome sequence of Truepera radiovictrix type strain (RQ-24).</title>
        <authorList>
            <person name="Ivanova N."/>
            <person name="Rohde C."/>
            <person name="Munk C."/>
            <person name="Nolan M."/>
            <person name="Lucas S."/>
            <person name="Del Rio T.G."/>
            <person name="Tice H."/>
            <person name="Deshpande S."/>
            <person name="Cheng J.F."/>
            <person name="Tapia R."/>
            <person name="Han C."/>
            <person name="Goodwin L."/>
            <person name="Pitluck S."/>
            <person name="Liolios K."/>
            <person name="Mavromatis K."/>
            <person name="Mikhailova N."/>
            <person name="Pati A."/>
            <person name="Chen A."/>
            <person name="Palaniappan K."/>
            <person name="Land M."/>
            <person name="Hauser L."/>
            <person name="Chang Y.J."/>
            <person name="Jeffries C.D."/>
            <person name="Brambilla E."/>
            <person name="Rohde M."/>
            <person name="Goker M."/>
            <person name="Tindall B.J."/>
            <person name="Woyke T."/>
            <person name="Bristow J."/>
            <person name="Eisen J.A."/>
            <person name="Markowitz V."/>
            <person name="Hugenholtz P."/>
            <person name="Kyrpides N.C."/>
            <person name="Klenk H.P."/>
            <person name="Lapidus A."/>
        </authorList>
    </citation>
    <scope>NUCLEOTIDE SEQUENCE [LARGE SCALE GENOMIC DNA]</scope>
    <source>
        <strain evidence="5">DSM 17093 / CIP 108686 / LMG 22925 / RQ-24</strain>
    </source>
</reference>
<dbReference type="STRING" id="649638.Trad_0524"/>
<evidence type="ECO:0000313" key="4">
    <source>
        <dbReference type="EMBL" id="ADI13661.1"/>
    </source>
</evidence>
<accession>D7CSC9</accession>
<dbReference type="HOGENOM" id="CLU_542833_0_0_0"/>
<name>D7CSC9_TRURR</name>
<dbReference type="EMBL" id="CP002049">
    <property type="protein sequence ID" value="ADI13661.1"/>
    <property type="molecule type" value="Genomic_DNA"/>
</dbReference>
<evidence type="ECO:0000259" key="3">
    <source>
        <dbReference type="Pfam" id="PF13808"/>
    </source>
</evidence>
<dbReference type="PANTHER" id="PTHR30298">
    <property type="entry name" value="H REPEAT-ASSOCIATED PREDICTED TRANSPOSASE"/>
    <property type="match status" value="1"/>
</dbReference>
<keyword evidence="5" id="KW-1185">Reference proteome</keyword>
<evidence type="ECO:0000256" key="1">
    <source>
        <dbReference type="SAM" id="MobiDB-lite"/>
    </source>
</evidence>
<gene>
    <name evidence="4" type="ordered locus">Trad_0524</name>
</gene>
<organism evidence="4 5">
    <name type="scientific">Truepera radiovictrix (strain DSM 17093 / CIP 108686 / LMG 22925 / RQ-24)</name>
    <dbReference type="NCBI Taxonomy" id="649638"/>
    <lineage>
        <taxon>Bacteria</taxon>
        <taxon>Thermotogati</taxon>
        <taxon>Deinococcota</taxon>
        <taxon>Deinococci</taxon>
        <taxon>Trueperales</taxon>
        <taxon>Trueperaceae</taxon>
        <taxon>Truepera</taxon>
    </lineage>
</organism>
<evidence type="ECO:0000313" key="5">
    <source>
        <dbReference type="Proteomes" id="UP000000379"/>
    </source>
</evidence>
<feature type="transmembrane region" description="Helical" evidence="2">
    <location>
        <begin position="92"/>
        <end position="110"/>
    </location>
</feature>
<dbReference type="PANTHER" id="PTHR30298:SF0">
    <property type="entry name" value="PROTEIN YBFL-RELATED"/>
    <property type="match status" value="1"/>
</dbReference>
<dbReference type="AlphaFoldDB" id="D7CSC9"/>
<keyword evidence="2" id="KW-0472">Membrane</keyword>
<dbReference type="InterPro" id="IPR047647">
    <property type="entry name" value="ISAs1_transpos"/>
</dbReference>
<feature type="transmembrane region" description="Helical" evidence="2">
    <location>
        <begin position="37"/>
        <end position="56"/>
    </location>
</feature>
<dbReference type="OrthoDB" id="582614at2"/>
<reference evidence="5" key="1">
    <citation type="submission" date="2010-05" db="EMBL/GenBank/DDBJ databases">
        <title>The complete genome of Truepera radiovictris DSM 17093.</title>
        <authorList>
            <consortium name="US DOE Joint Genome Institute (JGI-PGF)"/>
            <person name="Lucas S."/>
            <person name="Copeland A."/>
            <person name="Lapidus A."/>
            <person name="Glavina del Rio T."/>
            <person name="Dalin E."/>
            <person name="Tice H."/>
            <person name="Bruce D."/>
            <person name="Goodwin L."/>
            <person name="Pitluck S."/>
            <person name="Kyrpides N."/>
            <person name="Mavromatis K."/>
            <person name="Ovchinnikova G."/>
            <person name="Munk A.C."/>
            <person name="Detter J.C."/>
            <person name="Han C."/>
            <person name="Tapia R."/>
            <person name="Land M."/>
            <person name="Hauser L."/>
            <person name="Markowitz V."/>
            <person name="Cheng J.-F."/>
            <person name="Hugenholtz P."/>
            <person name="Woyke T."/>
            <person name="Wu D."/>
            <person name="Tindall B."/>
            <person name="Pomrenke H.G."/>
            <person name="Brambilla E."/>
            <person name="Klenk H.-P."/>
            <person name="Eisen J.A."/>
        </authorList>
    </citation>
    <scope>NUCLEOTIDE SEQUENCE [LARGE SCALE GENOMIC DNA]</scope>
    <source>
        <strain evidence="5">DSM 17093 / CIP 108686 / LMG 22925 / RQ-24</strain>
    </source>
</reference>
<keyword evidence="2" id="KW-1133">Transmembrane helix</keyword>
<dbReference type="KEGG" id="tra:Trad_0524"/>
<protein>
    <recommendedName>
        <fullName evidence="3">H repeat-associated protein N-terminal domain-containing protein</fullName>
    </recommendedName>
</protein>
<dbReference type="NCBIfam" id="NF033564">
    <property type="entry name" value="transpos_ISAs1"/>
    <property type="match status" value="1"/>
</dbReference>
<evidence type="ECO:0000256" key="2">
    <source>
        <dbReference type="SAM" id="Phobius"/>
    </source>
</evidence>
<proteinExistence type="predicted"/>
<sequence length="502" mass="54752">MTPLHQRIELPLVNLILSGAALAVLAAEAPAALRAPVVLAFVLFGLGLSALQFLSFGELVADLSFVLAAGLALVTALTAAMLYLVAWSPQTALLTLALLCMALALTRLGWHLKPRWQRRGRSGQVASRLEAPPRQTLQGGTPLGGGAGRVAEQGALRDLLEGHVLAEMVCLATLAVLCGANSYTQIHQYGLAQEAWLRSFLTLPSGVPSPEAFARLFAVLRPDAWRRQLLAWTRALVSSAPEAPGSASVADRDAPAPEGLGAVRVALGQNGLVLAQRPGDERAHVAAIQELATLIELGGAVVTTGAHQGRDVAWTLREHRAHYVLALQEHPGLLASVRDVFGYADKLTWKLEHSYLETSKREGEREARRECWVVPPPEWLPEREAWRDLASLVKLRLSHTVGDDTLTRTRYFLSSLPLEAERALHATRSCAEGGCGWHWVLEVPFEEDQRPARRQSAQASWRALRQLVAELLNRDETLGGGDLRAKRLRAGWDRAYLFKLLC</sequence>
<feature type="transmembrane region" description="Helical" evidence="2">
    <location>
        <begin position="63"/>
        <end position="86"/>
    </location>
</feature>
<feature type="transmembrane region" description="Helical" evidence="2">
    <location>
        <begin position="12"/>
        <end position="31"/>
    </location>
</feature>
<dbReference type="RefSeq" id="WP_013177041.1">
    <property type="nucleotide sequence ID" value="NC_014221.1"/>
</dbReference>
<dbReference type="eggNOG" id="COG5433">
    <property type="taxonomic scope" value="Bacteria"/>
</dbReference>
<keyword evidence="2" id="KW-0812">Transmembrane</keyword>